<reference evidence="2 3" key="1">
    <citation type="submission" date="2019-07" db="EMBL/GenBank/DDBJ databases">
        <title>Whole genome shotgun sequence of Pseudonocardia asaccharolytica NBRC 16224.</title>
        <authorList>
            <person name="Hosoyama A."/>
            <person name="Uohara A."/>
            <person name="Ohji S."/>
            <person name="Ichikawa N."/>
        </authorList>
    </citation>
    <scope>NUCLEOTIDE SEQUENCE [LARGE SCALE GENOMIC DNA]</scope>
    <source>
        <strain evidence="2 3">NBRC 16224</strain>
    </source>
</reference>
<gene>
    <name evidence="2" type="ORF">PA7_27760</name>
</gene>
<evidence type="ECO:0000256" key="1">
    <source>
        <dbReference type="SAM" id="Phobius"/>
    </source>
</evidence>
<dbReference type="EMBL" id="BJVI01000028">
    <property type="protein sequence ID" value="GEL18939.1"/>
    <property type="molecule type" value="Genomic_DNA"/>
</dbReference>
<keyword evidence="1" id="KW-1133">Transmembrane helix</keyword>
<proteinExistence type="predicted"/>
<keyword evidence="3" id="KW-1185">Reference proteome</keyword>
<name>A0A511D2C6_9PSEU</name>
<dbReference type="RefSeq" id="WP_051233214.1">
    <property type="nucleotide sequence ID" value="NZ_AUII01000018.1"/>
</dbReference>
<keyword evidence="1" id="KW-0472">Membrane</keyword>
<dbReference type="OrthoDB" id="3542908at2"/>
<comment type="caution">
    <text evidence="2">The sequence shown here is derived from an EMBL/GenBank/DDBJ whole genome shotgun (WGS) entry which is preliminary data.</text>
</comment>
<feature type="transmembrane region" description="Helical" evidence="1">
    <location>
        <begin position="56"/>
        <end position="76"/>
    </location>
</feature>
<dbReference type="STRING" id="1123024.GCA_000423625_03475"/>
<accession>A0A511D2C6</accession>
<keyword evidence="1" id="KW-0812">Transmembrane</keyword>
<evidence type="ECO:0000313" key="3">
    <source>
        <dbReference type="Proteomes" id="UP000321328"/>
    </source>
</evidence>
<organism evidence="2 3">
    <name type="scientific">Pseudonocardia asaccharolytica DSM 44247 = NBRC 16224</name>
    <dbReference type="NCBI Taxonomy" id="1123024"/>
    <lineage>
        <taxon>Bacteria</taxon>
        <taxon>Bacillati</taxon>
        <taxon>Actinomycetota</taxon>
        <taxon>Actinomycetes</taxon>
        <taxon>Pseudonocardiales</taxon>
        <taxon>Pseudonocardiaceae</taxon>
        <taxon>Pseudonocardia</taxon>
    </lineage>
</organism>
<feature type="transmembrane region" description="Helical" evidence="1">
    <location>
        <begin position="121"/>
        <end position="141"/>
    </location>
</feature>
<dbReference type="Proteomes" id="UP000321328">
    <property type="component" value="Unassembled WGS sequence"/>
</dbReference>
<feature type="transmembrane region" description="Helical" evidence="1">
    <location>
        <begin position="88"/>
        <end position="109"/>
    </location>
</feature>
<protein>
    <recommendedName>
        <fullName evidence="4">ATP synthase protein I</fullName>
    </recommendedName>
</protein>
<dbReference type="AlphaFoldDB" id="A0A511D2C6"/>
<sequence>MSTDGSPVQTPPDRAPHVKTVLRLAGFMQRYAVLLGGAVSVVAIVVSAVLRGSSGAVGSVIGVVIALAIGAVGIVVMRRTAAATPAGVMIGALTSFAGKFVLLLVFLLVFRGTTLFDNRTFAYTLLAVTAGWIAGEVIGFVRAKVPAVDL</sequence>
<feature type="transmembrane region" description="Helical" evidence="1">
    <location>
        <begin position="31"/>
        <end position="50"/>
    </location>
</feature>
<evidence type="ECO:0008006" key="4">
    <source>
        <dbReference type="Google" id="ProtNLM"/>
    </source>
</evidence>
<evidence type="ECO:0000313" key="2">
    <source>
        <dbReference type="EMBL" id="GEL18939.1"/>
    </source>
</evidence>